<evidence type="ECO:0000313" key="9">
    <source>
        <dbReference type="EMBL" id="HJE38627.1"/>
    </source>
</evidence>
<dbReference type="InterPro" id="IPR004358">
    <property type="entry name" value="Sig_transdc_His_kin-like_C"/>
</dbReference>
<dbReference type="PROSITE" id="PS50109">
    <property type="entry name" value="HIS_KIN"/>
    <property type="match status" value="1"/>
</dbReference>
<keyword evidence="7" id="KW-0812">Transmembrane</keyword>
<dbReference type="GO" id="GO:0016036">
    <property type="term" value="P:cellular response to phosphate starvation"/>
    <property type="evidence" value="ECO:0007669"/>
    <property type="project" value="TreeGrafter"/>
</dbReference>
<sequence>MWRIFIPMVAMVWLLMAGILVYQYNREVNYRTESINSQLHIINRYIIDCYEREADLEGMLGFLDEYFENTMFNDVRVSIYNATGDLLYYIGCPIPKDFNGEDPISEIKPDERESRYNPDADIYTGENRLFYYKATKSSDGMLYVRTGMPYNVTIADTISAASGLWVFILGLGVFCTLLVYVVTRMLSRNIMLLHDFASRAASGSEIEHLYDFPHDELGDISRQIVSLYRSRLEAVSESSREHDIALHAVEEKARIKNQLTNNINHELKTPIGIIKGYLDTILSEPDMPEPTKTKFLERAQANVNRLCGLLNDVSTMTRLEDGIERIPTTEVDFHDLVFQLHSDYKQSNADGNMRFAYDIPLGCKVKGNVNVLTSLLTNLIRNAVLHSHGTAMCLKLVSESPKFYTFSFSDDGNGVPQESIPHLFERFYRVDTGRSRKAGGSGLGLAIVRNVVMVLGGAISAKNRSTGGLEFIFTLPKWQEFREL</sequence>
<dbReference type="PANTHER" id="PTHR45453">
    <property type="entry name" value="PHOSPHATE REGULON SENSOR PROTEIN PHOR"/>
    <property type="match status" value="1"/>
</dbReference>
<dbReference type="InterPro" id="IPR036097">
    <property type="entry name" value="HisK_dim/P_sf"/>
</dbReference>
<keyword evidence="3" id="KW-0597">Phosphoprotein</keyword>
<reference evidence="9" key="2">
    <citation type="submission" date="2021-09" db="EMBL/GenBank/DDBJ databases">
        <authorList>
            <person name="Gilroy R."/>
        </authorList>
    </citation>
    <scope>NUCLEOTIDE SEQUENCE</scope>
    <source>
        <strain evidence="9">4100</strain>
    </source>
</reference>
<dbReference type="Proteomes" id="UP000711407">
    <property type="component" value="Unassembled WGS sequence"/>
</dbReference>
<name>A0A921E7Y9_9BACT</name>
<evidence type="ECO:0000256" key="4">
    <source>
        <dbReference type="ARBA" id="ARBA00022679"/>
    </source>
</evidence>
<comment type="caution">
    <text evidence="9">The sequence shown here is derived from an EMBL/GenBank/DDBJ whole genome shotgun (WGS) entry which is preliminary data.</text>
</comment>
<feature type="transmembrane region" description="Helical" evidence="7">
    <location>
        <begin position="158"/>
        <end position="182"/>
    </location>
</feature>
<dbReference type="PANTHER" id="PTHR45453:SF1">
    <property type="entry name" value="PHOSPHATE REGULON SENSOR PROTEIN PHOR"/>
    <property type="match status" value="1"/>
</dbReference>
<evidence type="ECO:0000313" key="10">
    <source>
        <dbReference type="Proteomes" id="UP000711407"/>
    </source>
</evidence>
<dbReference type="SMART" id="SM00387">
    <property type="entry name" value="HATPase_c"/>
    <property type="match status" value="1"/>
</dbReference>
<evidence type="ECO:0000256" key="3">
    <source>
        <dbReference type="ARBA" id="ARBA00022553"/>
    </source>
</evidence>
<dbReference type="Pfam" id="PF02518">
    <property type="entry name" value="HATPase_c"/>
    <property type="match status" value="1"/>
</dbReference>
<dbReference type="InterPro" id="IPR005467">
    <property type="entry name" value="His_kinase_dom"/>
</dbReference>
<evidence type="ECO:0000256" key="7">
    <source>
        <dbReference type="SAM" id="Phobius"/>
    </source>
</evidence>
<keyword evidence="5 9" id="KW-0418">Kinase</keyword>
<dbReference type="InterPro" id="IPR036890">
    <property type="entry name" value="HATPase_C_sf"/>
</dbReference>
<dbReference type="GO" id="GO:0000155">
    <property type="term" value="F:phosphorelay sensor kinase activity"/>
    <property type="evidence" value="ECO:0007669"/>
    <property type="project" value="InterPro"/>
</dbReference>
<dbReference type="CDD" id="cd00082">
    <property type="entry name" value="HisKA"/>
    <property type="match status" value="1"/>
</dbReference>
<dbReference type="InterPro" id="IPR050351">
    <property type="entry name" value="BphY/WalK/GraS-like"/>
</dbReference>
<dbReference type="InterPro" id="IPR003594">
    <property type="entry name" value="HATPase_dom"/>
</dbReference>
<dbReference type="Pfam" id="PF00512">
    <property type="entry name" value="HisKA"/>
    <property type="match status" value="1"/>
</dbReference>
<dbReference type="EC" id="2.7.13.3" evidence="2"/>
<gene>
    <name evidence="9" type="ORF">K8V47_02540</name>
</gene>
<keyword evidence="6" id="KW-0902">Two-component regulatory system</keyword>
<keyword evidence="7" id="KW-1133">Transmembrane helix</keyword>
<dbReference type="Gene3D" id="3.30.565.10">
    <property type="entry name" value="Histidine kinase-like ATPase, C-terminal domain"/>
    <property type="match status" value="1"/>
</dbReference>
<dbReference type="PRINTS" id="PR00344">
    <property type="entry name" value="BCTRLSENSOR"/>
</dbReference>
<keyword evidence="7" id="KW-0472">Membrane</keyword>
<dbReference type="EMBL" id="DYXT01000017">
    <property type="protein sequence ID" value="HJE38627.1"/>
    <property type="molecule type" value="Genomic_DNA"/>
</dbReference>
<protein>
    <recommendedName>
        <fullName evidence="2">histidine kinase</fullName>
        <ecNumber evidence="2">2.7.13.3</ecNumber>
    </recommendedName>
</protein>
<evidence type="ECO:0000256" key="5">
    <source>
        <dbReference type="ARBA" id="ARBA00022777"/>
    </source>
</evidence>
<keyword evidence="4" id="KW-0808">Transferase</keyword>
<feature type="domain" description="Histidine kinase" evidence="8">
    <location>
        <begin position="262"/>
        <end position="479"/>
    </location>
</feature>
<dbReference type="GO" id="GO:0005886">
    <property type="term" value="C:plasma membrane"/>
    <property type="evidence" value="ECO:0007669"/>
    <property type="project" value="TreeGrafter"/>
</dbReference>
<dbReference type="AlphaFoldDB" id="A0A921E7Y9"/>
<dbReference type="SMART" id="SM00388">
    <property type="entry name" value="HisKA"/>
    <property type="match status" value="1"/>
</dbReference>
<evidence type="ECO:0000259" key="8">
    <source>
        <dbReference type="PROSITE" id="PS50109"/>
    </source>
</evidence>
<feature type="transmembrane region" description="Helical" evidence="7">
    <location>
        <begin position="5"/>
        <end position="24"/>
    </location>
</feature>
<reference evidence="9" key="1">
    <citation type="journal article" date="2021" name="PeerJ">
        <title>Extensive microbial diversity within the chicken gut microbiome revealed by metagenomics and culture.</title>
        <authorList>
            <person name="Gilroy R."/>
            <person name="Ravi A."/>
            <person name="Getino M."/>
            <person name="Pursley I."/>
            <person name="Horton D.L."/>
            <person name="Alikhan N.F."/>
            <person name="Baker D."/>
            <person name="Gharbi K."/>
            <person name="Hall N."/>
            <person name="Watson M."/>
            <person name="Adriaenssens E.M."/>
            <person name="Foster-Nyarko E."/>
            <person name="Jarju S."/>
            <person name="Secka A."/>
            <person name="Antonio M."/>
            <person name="Oren A."/>
            <person name="Chaudhuri R.R."/>
            <person name="La Ragione R."/>
            <person name="Hildebrand F."/>
            <person name="Pallen M.J."/>
        </authorList>
    </citation>
    <scope>NUCLEOTIDE SEQUENCE</scope>
    <source>
        <strain evidence="9">4100</strain>
    </source>
</reference>
<dbReference type="Gene3D" id="1.10.287.130">
    <property type="match status" value="1"/>
</dbReference>
<dbReference type="GO" id="GO:0004721">
    <property type="term" value="F:phosphoprotein phosphatase activity"/>
    <property type="evidence" value="ECO:0007669"/>
    <property type="project" value="TreeGrafter"/>
</dbReference>
<dbReference type="InterPro" id="IPR003661">
    <property type="entry name" value="HisK_dim/P_dom"/>
</dbReference>
<organism evidence="9 10">
    <name type="scientific">Candidatus Amulumruptor caecigallinarius</name>
    <dbReference type="NCBI Taxonomy" id="2109911"/>
    <lineage>
        <taxon>Bacteria</taxon>
        <taxon>Pseudomonadati</taxon>
        <taxon>Bacteroidota</taxon>
        <taxon>Bacteroidia</taxon>
        <taxon>Bacteroidales</taxon>
        <taxon>Muribaculaceae</taxon>
        <taxon>Candidatus Amulumruptor</taxon>
    </lineage>
</organism>
<dbReference type="SUPFAM" id="SSF47384">
    <property type="entry name" value="Homodimeric domain of signal transducing histidine kinase"/>
    <property type="match status" value="1"/>
</dbReference>
<evidence type="ECO:0000256" key="6">
    <source>
        <dbReference type="ARBA" id="ARBA00023012"/>
    </source>
</evidence>
<dbReference type="SUPFAM" id="SSF55874">
    <property type="entry name" value="ATPase domain of HSP90 chaperone/DNA topoisomerase II/histidine kinase"/>
    <property type="match status" value="1"/>
</dbReference>
<proteinExistence type="predicted"/>
<accession>A0A921E7Y9</accession>
<comment type="catalytic activity">
    <reaction evidence="1">
        <text>ATP + protein L-histidine = ADP + protein N-phospho-L-histidine.</text>
        <dbReference type="EC" id="2.7.13.3"/>
    </reaction>
</comment>
<evidence type="ECO:0000256" key="2">
    <source>
        <dbReference type="ARBA" id="ARBA00012438"/>
    </source>
</evidence>
<evidence type="ECO:0000256" key="1">
    <source>
        <dbReference type="ARBA" id="ARBA00000085"/>
    </source>
</evidence>